<dbReference type="Proteomes" id="UP001322664">
    <property type="component" value="Chromosome"/>
</dbReference>
<evidence type="ECO:0000313" key="3">
    <source>
        <dbReference type="Proteomes" id="UP001322664"/>
    </source>
</evidence>
<name>A0ABZ0RZM8_9BACI</name>
<keyword evidence="1" id="KW-0812">Transmembrane</keyword>
<dbReference type="EMBL" id="CP137624">
    <property type="protein sequence ID" value="WPK12746.1"/>
    <property type="molecule type" value="Genomic_DNA"/>
</dbReference>
<keyword evidence="1" id="KW-1133">Transmembrane helix</keyword>
<feature type="transmembrane region" description="Helical" evidence="1">
    <location>
        <begin position="12"/>
        <end position="30"/>
    </location>
</feature>
<accession>A0ABZ0RZM8</accession>
<evidence type="ECO:0000313" key="2">
    <source>
        <dbReference type="EMBL" id="WPK12746.1"/>
    </source>
</evidence>
<dbReference type="RefSeq" id="WP_319837432.1">
    <property type="nucleotide sequence ID" value="NZ_CP137624.1"/>
</dbReference>
<organism evidence="2 3">
    <name type="scientific">Lysinibacillus louembei</name>
    <dbReference type="NCBI Taxonomy" id="1470088"/>
    <lineage>
        <taxon>Bacteria</taxon>
        <taxon>Bacillati</taxon>
        <taxon>Bacillota</taxon>
        <taxon>Bacilli</taxon>
        <taxon>Bacillales</taxon>
        <taxon>Bacillaceae</taxon>
        <taxon>Lysinibacillus</taxon>
    </lineage>
</organism>
<feature type="transmembrane region" description="Helical" evidence="1">
    <location>
        <begin position="50"/>
        <end position="71"/>
    </location>
</feature>
<keyword evidence="3" id="KW-1185">Reference proteome</keyword>
<proteinExistence type="predicted"/>
<protein>
    <recommendedName>
        <fullName evidence="4">DUF3923 family protein</fullName>
    </recommendedName>
</protein>
<gene>
    <name evidence="2" type="ORF">R6U77_03320</name>
</gene>
<reference evidence="2 3" key="1">
    <citation type="submission" date="2023-09" db="EMBL/GenBank/DDBJ databases">
        <authorList>
            <person name="Page C.A."/>
            <person name="Perez-Diaz I.M."/>
        </authorList>
    </citation>
    <scope>NUCLEOTIDE SEQUENCE [LARGE SCALE GENOMIC DNA]</scope>
    <source>
        <strain evidence="2 3">Ll15</strain>
    </source>
</reference>
<evidence type="ECO:0000256" key="1">
    <source>
        <dbReference type="SAM" id="Phobius"/>
    </source>
</evidence>
<evidence type="ECO:0008006" key="4">
    <source>
        <dbReference type="Google" id="ProtNLM"/>
    </source>
</evidence>
<keyword evidence="1" id="KW-0472">Membrane</keyword>
<sequence>MRNSGSPFSLAKFYWFMLIPLFLVVSYYELFINWQVQRYSFHELEDFGRYVFVSFIAFIEALIIIYILAMLERILKKYAWNNN</sequence>